<dbReference type="InterPro" id="IPR006059">
    <property type="entry name" value="SBP"/>
</dbReference>
<gene>
    <name evidence="7" type="ORF">N784_06625</name>
</gene>
<keyword evidence="5" id="KW-0449">Lipoprotein</keyword>
<reference evidence="7 8" key="1">
    <citation type="submission" date="2013-08" db="EMBL/GenBank/DDBJ databases">
        <authorList>
            <person name="Huang J."/>
            <person name="Wang G."/>
        </authorList>
    </citation>
    <scope>NUCLEOTIDE SEQUENCE [LARGE SCALE GENOMIC DNA]</scope>
    <source>
        <strain evidence="7 8">JSM 072002</strain>
    </source>
</reference>
<dbReference type="Proteomes" id="UP000030401">
    <property type="component" value="Unassembled WGS sequence"/>
</dbReference>
<keyword evidence="3" id="KW-0472">Membrane</keyword>
<dbReference type="Pfam" id="PF01547">
    <property type="entry name" value="SBP_bac_1"/>
    <property type="match status" value="1"/>
</dbReference>
<dbReference type="PANTHER" id="PTHR43649">
    <property type="entry name" value="ARABINOSE-BINDING PROTEIN-RELATED"/>
    <property type="match status" value="1"/>
</dbReference>
<dbReference type="AlphaFoldDB" id="A0A0A5G1E4"/>
<sequence>MKKASYKILTMLLLAVLLLTACTNEKEESSSQEKPEDAPDTWIADRTVKGLIFMSDGDASTEINPEIQAELKERTGITLELEGVTGSSLDALTAGLAAGDLPDFIAYYLNHSGRPEMQVLLKGAREGMFHDLTPLMQDTEIYSKYLQEDYLPADTRDNVMFREEFDGASYFMHMSIPRHGGTVNRKYVSGPYIRKDIVDELGIDPAEINTSEEVRELAETIQAAGFKDANGKPISPIGPTAWGGYDRPYLFNDLYWTGPTDEKFLEDANGDIKHEAQTDYMMKRVNYIRDLFEDELIHPEYFTMEENKAKEGLINQSFGIVNDMHNFIVENNDMKYIPLGPMNSVQGEYKKQLSYKSGYSGWSIPATTENPEEIMQFADFLASREGKLLSTYGIEGRDYTLDEDGNPIVKEEVLELKKNDPAAAKKLGFTGVGSYWSDHLGYTDIDKMEDFGEMEYGARVAGEESQTPQKIAEMWKYDEKIENAEVIDGSTPKTFMYEYDNGDNLNIALEKYQEDLLRAYYADTDEEAKQIMQQSKENLERSGLEDYIKLIKQKEEEGTTIKY</sequence>
<dbReference type="Gene3D" id="3.40.190.10">
    <property type="entry name" value="Periplasmic binding protein-like II"/>
    <property type="match status" value="2"/>
</dbReference>
<evidence type="ECO:0000313" key="8">
    <source>
        <dbReference type="Proteomes" id="UP000030401"/>
    </source>
</evidence>
<evidence type="ECO:0000256" key="5">
    <source>
        <dbReference type="ARBA" id="ARBA00023288"/>
    </source>
</evidence>
<dbReference type="InterPro" id="IPR050490">
    <property type="entry name" value="Bact_solute-bd_prot1"/>
</dbReference>
<dbReference type="RefSeq" id="WP_036835022.1">
    <property type="nucleotide sequence ID" value="NZ_AVPG01000018.1"/>
</dbReference>
<dbReference type="SUPFAM" id="SSF53850">
    <property type="entry name" value="Periplasmic binding protein-like II"/>
    <property type="match status" value="1"/>
</dbReference>
<evidence type="ECO:0000256" key="2">
    <source>
        <dbReference type="ARBA" id="ARBA00022729"/>
    </source>
</evidence>
<dbReference type="PROSITE" id="PS51257">
    <property type="entry name" value="PROKAR_LIPOPROTEIN"/>
    <property type="match status" value="1"/>
</dbReference>
<name>A0A0A5G1E4_9BACI</name>
<feature type="chain" id="PRO_5039243469" evidence="6">
    <location>
        <begin position="22"/>
        <end position="563"/>
    </location>
</feature>
<dbReference type="EMBL" id="AVPG01000018">
    <property type="protein sequence ID" value="KGX85864.1"/>
    <property type="molecule type" value="Genomic_DNA"/>
</dbReference>
<evidence type="ECO:0000256" key="4">
    <source>
        <dbReference type="ARBA" id="ARBA00023139"/>
    </source>
</evidence>
<dbReference type="OrthoDB" id="2495637at2"/>
<keyword evidence="8" id="KW-1185">Reference proteome</keyword>
<organism evidence="7 8">
    <name type="scientific">Pontibacillus litoralis JSM 072002</name>
    <dbReference type="NCBI Taxonomy" id="1385512"/>
    <lineage>
        <taxon>Bacteria</taxon>
        <taxon>Bacillati</taxon>
        <taxon>Bacillota</taxon>
        <taxon>Bacilli</taxon>
        <taxon>Bacillales</taxon>
        <taxon>Bacillaceae</taxon>
        <taxon>Pontibacillus</taxon>
    </lineage>
</organism>
<protein>
    <submittedName>
        <fullName evidence="7">ABC transporter</fullName>
    </submittedName>
</protein>
<feature type="signal peptide" evidence="6">
    <location>
        <begin position="1"/>
        <end position="21"/>
    </location>
</feature>
<accession>A0A0A5G1E4</accession>
<keyword evidence="4" id="KW-0564">Palmitate</keyword>
<evidence type="ECO:0000256" key="1">
    <source>
        <dbReference type="ARBA" id="ARBA00022475"/>
    </source>
</evidence>
<proteinExistence type="predicted"/>
<keyword evidence="2 6" id="KW-0732">Signal</keyword>
<keyword evidence="1" id="KW-1003">Cell membrane</keyword>
<dbReference type="PANTHER" id="PTHR43649:SF33">
    <property type="entry name" value="POLYGALACTURONAN_RHAMNOGALACTURONAN-BINDING PROTEIN YTCQ"/>
    <property type="match status" value="1"/>
</dbReference>
<dbReference type="eggNOG" id="COG1653">
    <property type="taxonomic scope" value="Bacteria"/>
</dbReference>
<evidence type="ECO:0000256" key="6">
    <source>
        <dbReference type="SAM" id="SignalP"/>
    </source>
</evidence>
<comment type="caution">
    <text evidence="7">The sequence shown here is derived from an EMBL/GenBank/DDBJ whole genome shotgun (WGS) entry which is preliminary data.</text>
</comment>
<dbReference type="STRING" id="1385512.N784_06625"/>
<evidence type="ECO:0000313" key="7">
    <source>
        <dbReference type="EMBL" id="KGX85864.1"/>
    </source>
</evidence>
<evidence type="ECO:0000256" key="3">
    <source>
        <dbReference type="ARBA" id="ARBA00023136"/>
    </source>
</evidence>